<feature type="active site" description="Proton donor" evidence="6">
    <location>
        <position position="110"/>
    </location>
</feature>
<evidence type="ECO:0000313" key="8">
    <source>
        <dbReference type="EMBL" id="UGS34006.1"/>
    </source>
</evidence>
<dbReference type="CDD" id="cd08645">
    <property type="entry name" value="FMT_core_GART"/>
    <property type="match status" value="1"/>
</dbReference>
<evidence type="ECO:0000259" key="7">
    <source>
        <dbReference type="Pfam" id="PF00551"/>
    </source>
</evidence>
<name>A0A9E7BX14_9ACTN</name>
<feature type="binding site" evidence="6">
    <location>
        <begin position="15"/>
        <end position="17"/>
    </location>
    <ligand>
        <name>N(1)-(5-phospho-beta-D-ribosyl)glycinamide</name>
        <dbReference type="ChEBI" id="CHEBI:143788"/>
    </ligand>
</feature>
<dbReference type="PANTHER" id="PTHR43369">
    <property type="entry name" value="PHOSPHORIBOSYLGLYCINAMIDE FORMYLTRANSFERASE"/>
    <property type="match status" value="1"/>
</dbReference>
<feature type="binding site" evidence="6">
    <location>
        <position position="108"/>
    </location>
    <ligand>
        <name>(6R)-10-formyltetrahydrofolate</name>
        <dbReference type="ChEBI" id="CHEBI:195366"/>
    </ligand>
</feature>
<comment type="function">
    <text evidence="6">Catalyzes the transfer of a formyl group from 10-formyltetrahydrofolate to 5-phospho-ribosyl-glycinamide (GAR), producing 5-phospho-ribosyl-N-formylglycinamide (FGAR) and tetrahydrofolate.</text>
</comment>
<comment type="caution">
    <text evidence="6">Lacks conserved residue(s) required for the propagation of feature annotation.</text>
</comment>
<dbReference type="GO" id="GO:0004644">
    <property type="term" value="F:phosphoribosylglycinamide formyltransferase activity"/>
    <property type="evidence" value="ECO:0007669"/>
    <property type="project" value="UniProtKB-UniRule"/>
</dbReference>
<dbReference type="InterPro" id="IPR001555">
    <property type="entry name" value="GART_AS"/>
</dbReference>
<feature type="site" description="Raises pKa of active site His" evidence="6">
    <location>
        <position position="146"/>
    </location>
</feature>
<dbReference type="EMBL" id="CP087164">
    <property type="protein sequence ID" value="UGS34006.1"/>
    <property type="molecule type" value="Genomic_DNA"/>
</dbReference>
<sequence>MTAPLRVGVLASGSGTNLQALLDTVHGREAEIVAVASDKPDAPALERARAAGVPARVFAAADHGSREARDAAIADWLADAGVELVVLAGYMQLVAPGFLRRFPDRVVNVHPALLPAFPGLAGIAQAVEYGVKVFGVTVHLVDEGVDTGPILLQAAIEIPDATDPEAVHDALRPLEHRLLPEAVRLIARGAIRRDPAHPRRILVGALPD</sequence>
<proteinExistence type="inferred from homology"/>
<comment type="catalytic activity">
    <reaction evidence="5 6">
        <text>N(1)-(5-phospho-beta-D-ribosyl)glycinamide + (6R)-10-formyltetrahydrofolate = N(2)-formyl-N(1)-(5-phospho-beta-D-ribosyl)glycinamide + (6S)-5,6,7,8-tetrahydrofolate + H(+)</text>
        <dbReference type="Rhea" id="RHEA:15053"/>
        <dbReference type="ChEBI" id="CHEBI:15378"/>
        <dbReference type="ChEBI" id="CHEBI:57453"/>
        <dbReference type="ChEBI" id="CHEBI:143788"/>
        <dbReference type="ChEBI" id="CHEBI:147286"/>
        <dbReference type="ChEBI" id="CHEBI:195366"/>
        <dbReference type="EC" id="2.1.2.2"/>
    </reaction>
</comment>
<dbReference type="EC" id="2.1.2.2" evidence="6"/>
<protein>
    <recommendedName>
        <fullName evidence="6">Phosphoribosylglycinamide formyltransferase</fullName>
        <ecNumber evidence="6">2.1.2.2</ecNumber>
    </recommendedName>
    <alternativeName>
        <fullName evidence="6">5'-phosphoribosylglycinamide transformylase</fullName>
    </alternativeName>
    <alternativeName>
        <fullName evidence="6">GAR transformylase</fullName>
        <shortName evidence="6">GART</shortName>
    </alternativeName>
</protein>
<evidence type="ECO:0000256" key="5">
    <source>
        <dbReference type="ARBA" id="ARBA00047664"/>
    </source>
</evidence>
<comment type="similarity">
    <text evidence="4 6">Belongs to the GART family.</text>
</comment>
<dbReference type="HAMAP" id="MF_01930">
    <property type="entry name" value="PurN"/>
    <property type="match status" value="1"/>
</dbReference>
<gene>
    <name evidence="6 8" type="primary">purN</name>
    <name evidence="8" type="ORF">DSM104329_00373</name>
</gene>
<dbReference type="PROSITE" id="PS00373">
    <property type="entry name" value="GART"/>
    <property type="match status" value="1"/>
</dbReference>
<evidence type="ECO:0000256" key="6">
    <source>
        <dbReference type="HAMAP-Rule" id="MF_01930"/>
    </source>
</evidence>
<dbReference type="SUPFAM" id="SSF53328">
    <property type="entry name" value="Formyltransferase"/>
    <property type="match status" value="1"/>
</dbReference>
<feature type="binding site" evidence="6">
    <location>
        <position position="66"/>
    </location>
    <ligand>
        <name>(6R)-10-formyltetrahydrofolate</name>
        <dbReference type="ChEBI" id="CHEBI:195366"/>
    </ligand>
</feature>
<feature type="domain" description="Formyl transferase N-terminal" evidence="7">
    <location>
        <begin position="6"/>
        <end position="183"/>
    </location>
</feature>
<dbReference type="GO" id="GO:0006189">
    <property type="term" value="P:'de novo' IMP biosynthetic process"/>
    <property type="evidence" value="ECO:0007669"/>
    <property type="project" value="UniProtKB-UniRule"/>
</dbReference>
<dbReference type="KEGG" id="sbae:DSM104329_00373"/>
<dbReference type="Proteomes" id="UP001162834">
    <property type="component" value="Chromosome"/>
</dbReference>
<evidence type="ECO:0000256" key="1">
    <source>
        <dbReference type="ARBA" id="ARBA00005054"/>
    </source>
</evidence>
<dbReference type="InterPro" id="IPR002376">
    <property type="entry name" value="Formyl_transf_N"/>
</dbReference>
<dbReference type="NCBIfam" id="TIGR00639">
    <property type="entry name" value="PurN"/>
    <property type="match status" value="1"/>
</dbReference>
<dbReference type="PANTHER" id="PTHR43369:SF2">
    <property type="entry name" value="PHOSPHORIBOSYLGLYCINAMIDE FORMYLTRANSFERASE"/>
    <property type="match status" value="1"/>
</dbReference>
<dbReference type="InterPro" id="IPR004607">
    <property type="entry name" value="GART"/>
</dbReference>
<dbReference type="RefSeq" id="WP_259313695.1">
    <property type="nucleotide sequence ID" value="NZ_CP087164.1"/>
</dbReference>
<comment type="pathway">
    <text evidence="1 6">Purine metabolism; IMP biosynthesis via de novo pathway; N(2)-formyl-N(1)-(5-phospho-D-ribosyl)glycinamide from N(1)-(5-phospho-D-ribosyl)glycinamide (10-formyl THF route): step 1/1.</text>
</comment>
<organism evidence="8 9">
    <name type="scientific">Capillimicrobium parvum</name>
    <dbReference type="NCBI Taxonomy" id="2884022"/>
    <lineage>
        <taxon>Bacteria</taxon>
        <taxon>Bacillati</taxon>
        <taxon>Actinomycetota</taxon>
        <taxon>Thermoleophilia</taxon>
        <taxon>Solirubrobacterales</taxon>
        <taxon>Capillimicrobiaceae</taxon>
        <taxon>Capillimicrobium</taxon>
    </lineage>
</organism>
<keyword evidence="2 6" id="KW-0808">Transferase</keyword>
<accession>A0A9E7BX14</accession>
<dbReference type="Pfam" id="PF00551">
    <property type="entry name" value="Formyl_trans_N"/>
    <property type="match status" value="1"/>
</dbReference>
<evidence type="ECO:0000256" key="4">
    <source>
        <dbReference type="ARBA" id="ARBA00038440"/>
    </source>
</evidence>
<dbReference type="AlphaFoldDB" id="A0A9E7BX14"/>
<evidence type="ECO:0000313" key="9">
    <source>
        <dbReference type="Proteomes" id="UP001162834"/>
    </source>
</evidence>
<dbReference type="Gene3D" id="3.40.50.170">
    <property type="entry name" value="Formyl transferase, N-terminal domain"/>
    <property type="match status" value="1"/>
</dbReference>
<dbReference type="GO" id="GO:0005829">
    <property type="term" value="C:cytosol"/>
    <property type="evidence" value="ECO:0007669"/>
    <property type="project" value="TreeGrafter"/>
</dbReference>
<evidence type="ECO:0000256" key="2">
    <source>
        <dbReference type="ARBA" id="ARBA00022679"/>
    </source>
</evidence>
<reference evidence="8" key="1">
    <citation type="journal article" date="2022" name="Int. J. Syst. Evol. Microbiol.">
        <title>Pseudomonas aegrilactucae sp. nov. and Pseudomonas morbosilactucae sp. nov., pathogens causing bacterial rot of lettuce in Japan.</title>
        <authorList>
            <person name="Sawada H."/>
            <person name="Fujikawa T."/>
            <person name="Satou M."/>
        </authorList>
    </citation>
    <scope>NUCLEOTIDE SEQUENCE</scope>
    <source>
        <strain evidence="8">0166_1</strain>
    </source>
</reference>
<dbReference type="InterPro" id="IPR036477">
    <property type="entry name" value="Formyl_transf_N_sf"/>
</dbReference>
<keyword evidence="9" id="KW-1185">Reference proteome</keyword>
<keyword evidence="3 6" id="KW-0658">Purine biosynthesis</keyword>
<evidence type="ECO:0000256" key="3">
    <source>
        <dbReference type="ARBA" id="ARBA00022755"/>
    </source>
</evidence>